<keyword evidence="10" id="KW-0413">Isomerase</keyword>
<evidence type="ECO:0000256" key="14">
    <source>
        <dbReference type="ARBA" id="ARBA00052542"/>
    </source>
</evidence>
<keyword evidence="8" id="KW-0443">Lipid metabolism</keyword>
<evidence type="ECO:0000256" key="2">
    <source>
        <dbReference type="ARBA" id="ARBA00005005"/>
    </source>
</evidence>
<accession>A0A8B7YM86</accession>
<evidence type="ECO:0000256" key="4">
    <source>
        <dbReference type="ARBA" id="ARBA00011233"/>
    </source>
</evidence>
<keyword evidence="19" id="KW-1185">Reference proteome</keyword>
<evidence type="ECO:0000256" key="5">
    <source>
        <dbReference type="ARBA" id="ARBA00022832"/>
    </source>
</evidence>
<reference evidence="20 21" key="1">
    <citation type="submission" date="2025-04" db="UniProtKB">
        <authorList>
            <consortium name="RefSeq"/>
        </authorList>
    </citation>
    <scope>IDENTIFICATION</scope>
</reference>
<comment type="subcellular location">
    <subcellularLocation>
        <location evidence="1">Mitochondrion matrix</location>
    </subcellularLocation>
</comment>
<comment type="catalytic activity">
    <reaction evidence="11">
        <text>(3Z)-decenoyl-CoA = (2E)-decenoyl-CoA</text>
        <dbReference type="Rhea" id="RHEA:77195"/>
        <dbReference type="ChEBI" id="CHEBI:61406"/>
        <dbReference type="ChEBI" id="CHEBI:195601"/>
    </reaction>
    <physiologicalReaction direction="left-to-right" evidence="11">
        <dbReference type="Rhea" id="RHEA:77196"/>
    </physiologicalReaction>
</comment>
<evidence type="ECO:0000256" key="17">
    <source>
        <dbReference type="ARBA" id="ARBA00083575"/>
    </source>
</evidence>
<dbReference type="PANTHER" id="PTHR11941">
    <property type="entry name" value="ENOYL-COA HYDRATASE-RELATED"/>
    <property type="match status" value="1"/>
</dbReference>
<dbReference type="GO" id="GO:0006635">
    <property type="term" value="P:fatty acid beta-oxidation"/>
    <property type="evidence" value="ECO:0007669"/>
    <property type="project" value="TreeGrafter"/>
</dbReference>
<keyword evidence="5" id="KW-0276">Fatty acid metabolism</keyword>
<dbReference type="PANTHER" id="PTHR11941:SF45">
    <property type="entry name" value="ENOYL-COA DELTA ISOMERASE 1, MITOCHONDRIAL"/>
    <property type="match status" value="1"/>
</dbReference>
<evidence type="ECO:0000313" key="19">
    <source>
        <dbReference type="Proteomes" id="UP000694845"/>
    </source>
</evidence>
<keyword evidence="7" id="KW-0007">Acetylation</keyword>
<evidence type="ECO:0000256" key="3">
    <source>
        <dbReference type="ARBA" id="ARBA00005254"/>
    </source>
</evidence>
<keyword evidence="9" id="KW-0496">Mitochondrion</keyword>
<dbReference type="InterPro" id="IPR029045">
    <property type="entry name" value="ClpP/crotonase-like_dom_sf"/>
</dbReference>
<protein>
    <recommendedName>
        <fullName evidence="16">Enoyl-CoA delta isomerase 1, mitochondrial</fullName>
    </recommendedName>
    <alternativeName>
        <fullName evidence="17">3,2-trans-enoyl-CoA isomerase</fullName>
    </alternativeName>
</protein>
<evidence type="ECO:0000256" key="1">
    <source>
        <dbReference type="ARBA" id="ARBA00004305"/>
    </source>
</evidence>
<evidence type="ECO:0000256" key="12">
    <source>
        <dbReference type="ARBA" id="ARBA00051293"/>
    </source>
</evidence>
<dbReference type="Gene3D" id="3.90.226.10">
    <property type="entry name" value="2-enoyl-CoA Hydratase, Chain A, domain 1"/>
    <property type="match status" value="1"/>
</dbReference>
<dbReference type="GO" id="GO:0004165">
    <property type="term" value="F:delta(3)-delta(2)-enoyl-CoA isomerase activity"/>
    <property type="evidence" value="ECO:0007669"/>
    <property type="project" value="UniProtKB-EC"/>
</dbReference>
<evidence type="ECO:0000313" key="20">
    <source>
        <dbReference type="RefSeq" id="XP_022092580.1"/>
    </source>
</evidence>
<evidence type="ECO:0000256" key="16">
    <source>
        <dbReference type="ARBA" id="ARBA00068317"/>
    </source>
</evidence>
<evidence type="ECO:0000256" key="11">
    <source>
        <dbReference type="ARBA" id="ARBA00050938"/>
    </source>
</evidence>
<evidence type="ECO:0000256" key="9">
    <source>
        <dbReference type="ARBA" id="ARBA00023128"/>
    </source>
</evidence>
<dbReference type="RefSeq" id="XP_022092580.1">
    <property type="nucleotide sequence ID" value="XM_022236888.1"/>
</dbReference>
<comment type="catalytic activity">
    <reaction evidence="13">
        <text>(3Z)-dodecenoyl-CoA = (2E)-dodecenoyl-CoA</text>
        <dbReference type="Rhea" id="RHEA:23716"/>
        <dbReference type="ChEBI" id="CHEBI:57330"/>
        <dbReference type="ChEBI" id="CHEBI:58543"/>
        <dbReference type="EC" id="5.3.3.8"/>
    </reaction>
    <physiologicalReaction direction="left-to-right" evidence="13">
        <dbReference type="Rhea" id="RHEA:23717"/>
    </physiologicalReaction>
</comment>
<dbReference type="KEGG" id="aplc:110980312"/>
<sequence length="321" mass="35512">MRFKPGLSVEASRVCVCTCSMMMAFRKLNSSYRGLLSKACLKKQTGTSSLLTSQQARLCAAECGTYTRIEQDGVHQAVAILKMNNKPFNGFNKPFLDEMSHRLDELRSTGSCQGVIITSANAGIFSAGLDISEIYQISQDCAAALWRSLIEFIMRLYGTNLVTVAAVNGHATAGGCLLSLSCDYRIMAEGKFNIGFSATQLGLITPFWVQEMMSKACGARTAEISFQKGLLYTPEQALAIRLVDELQPAEDLMAAARKQMLKWLAVPEHARVRTKSMQRAALIEKVQSSKEEEIQFFANFLLKESVQEAVGKYLETLKKRK</sequence>
<dbReference type="CDD" id="cd06558">
    <property type="entry name" value="crotonase-like"/>
    <property type="match status" value="1"/>
</dbReference>
<dbReference type="FunFam" id="3.90.226.10:FF:000034">
    <property type="entry name" value="Enoyl-CoA delta isomerase 1"/>
    <property type="match status" value="1"/>
</dbReference>
<dbReference type="AlphaFoldDB" id="A0A8B7YM86"/>
<evidence type="ECO:0000256" key="6">
    <source>
        <dbReference type="ARBA" id="ARBA00022946"/>
    </source>
</evidence>
<comment type="similarity">
    <text evidence="3 18">Belongs to the enoyl-CoA hydratase/isomerase family.</text>
</comment>
<evidence type="ECO:0000256" key="15">
    <source>
        <dbReference type="ARBA" id="ARBA00056147"/>
    </source>
</evidence>
<dbReference type="InterPro" id="IPR001753">
    <property type="entry name" value="Enoyl-CoA_hydra/iso"/>
</dbReference>
<dbReference type="Proteomes" id="UP000694845">
    <property type="component" value="Unplaced"/>
</dbReference>
<dbReference type="GeneID" id="110980312"/>
<evidence type="ECO:0000256" key="7">
    <source>
        <dbReference type="ARBA" id="ARBA00022990"/>
    </source>
</evidence>
<evidence type="ECO:0000313" key="21">
    <source>
        <dbReference type="RefSeq" id="XP_022092581.1"/>
    </source>
</evidence>
<evidence type="ECO:0000256" key="10">
    <source>
        <dbReference type="ARBA" id="ARBA00023235"/>
    </source>
</evidence>
<dbReference type="SUPFAM" id="SSF52096">
    <property type="entry name" value="ClpP/crotonase"/>
    <property type="match status" value="1"/>
</dbReference>
<dbReference type="PROSITE" id="PS00166">
    <property type="entry name" value="ENOYL_COA_HYDRATASE"/>
    <property type="match status" value="1"/>
</dbReference>
<comment type="pathway">
    <text evidence="2">Lipid metabolism; fatty acid beta-oxidation.</text>
</comment>
<evidence type="ECO:0000256" key="13">
    <source>
        <dbReference type="ARBA" id="ARBA00052376"/>
    </source>
</evidence>
<dbReference type="GO" id="GO:0005759">
    <property type="term" value="C:mitochondrial matrix"/>
    <property type="evidence" value="ECO:0007669"/>
    <property type="project" value="UniProtKB-SubCell"/>
</dbReference>
<proteinExistence type="inferred from homology"/>
<comment type="catalytic activity">
    <reaction evidence="12">
        <text>(2E)-tetradecenoyl-CoA = (3Z)-tetradecenoyl-CoA</text>
        <dbReference type="Rhea" id="RHEA:29847"/>
        <dbReference type="ChEBI" id="CHEBI:61405"/>
        <dbReference type="ChEBI" id="CHEBI:61968"/>
    </reaction>
    <physiologicalReaction direction="right-to-left" evidence="12">
        <dbReference type="Rhea" id="RHEA:29849"/>
    </physiologicalReaction>
</comment>
<organism evidence="19 21">
    <name type="scientific">Acanthaster planci</name>
    <name type="common">Crown-of-thorns starfish</name>
    <dbReference type="NCBI Taxonomy" id="133434"/>
    <lineage>
        <taxon>Eukaryota</taxon>
        <taxon>Metazoa</taxon>
        <taxon>Echinodermata</taxon>
        <taxon>Eleutherozoa</taxon>
        <taxon>Asterozoa</taxon>
        <taxon>Asteroidea</taxon>
        <taxon>Valvatacea</taxon>
        <taxon>Valvatida</taxon>
        <taxon>Acanthasteridae</taxon>
        <taxon>Acanthaster</taxon>
    </lineage>
</organism>
<keyword evidence="6" id="KW-0809">Transit peptide</keyword>
<comment type="subunit">
    <text evidence="4">Homotrimer.</text>
</comment>
<comment type="function">
    <text evidence="15">Key enzyme of fatty acid beta-oxidation. Able to isomerize both 3-cis (3Z) and 3-trans (3E) double bonds into the 2-trans (2E) form in a range of enoyl-CoA species, with a preference for (3Z)-enoyl-CoAs over (3E)-enoyl-CoAs. The catalytic efficiency of this enzyme is not affected by the fatty acyl chain length.</text>
</comment>
<evidence type="ECO:0000256" key="18">
    <source>
        <dbReference type="RuleBase" id="RU003707"/>
    </source>
</evidence>
<comment type="catalytic activity">
    <reaction evidence="14">
        <text>(3Z)-octenoyl-CoA = (2E)-octenoyl-CoA</text>
        <dbReference type="Rhea" id="RHEA:46044"/>
        <dbReference type="ChEBI" id="CHEBI:62242"/>
        <dbReference type="ChEBI" id="CHEBI:85640"/>
    </reaction>
    <physiologicalReaction direction="left-to-right" evidence="14">
        <dbReference type="Rhea" id="RHEA:46045"/>
    </physiologicalReaction>
</comment>
<name>A0A8B7YM86_ACAPL</name>
<dbReference type="Gene3D" id="6.10.250.170">
    <property type="match status" value="1"/>
</dbReference>
<dbReference type="InterPro" id="IPR018376">
    <property type="entry name" value="Enoyl-CoA_hyd/isom_CS"/>
</dbReference>
<evidence type="ECO:0000256" key="8">
    <source>
        <dbReference type="ARBA" id="ARBA00023098"/>
    </source>
</evidence>
<dbReference type="OrthoDB" id="1696280at2759"/>
<dbReference type="Pfam" id="PF00378">
    <property type="entry name" value="ECH_1"/>
    <property type="match status" value="1"/>
</dbReference>
<dbReference type="RefSeq" id="XP_022092581.1">
    <property type="nucleotide sequence ID" value="XM_022236889.1"/>
</dbReference>
<gene>
    <name evidence="20 21" type="primary">LOC110980312</name>
</gene>